<dbReference type="PANTHER" id="PTHR43214:SF24">
    <property type="entry name" value="TRANSCRIPTIONAL REGULATORY PROTEIN NARL-RELATED"/>
    <property type="match status" value="1"/>
</dbReference>
<name>A0ABQ2J1N2_9ACTN</name>
<reference evidence="6" key="1">
    <citation type="journal article" date="2019" name="Int. J. Syst. Evol. Microbiol.">
        <title>The Global Catalogue of Microorganisms (GCM) 10K type strain sequencing project: providing services to taxonomists for standard genome sequencing and annotation.</title>
        <authorList>
            <consortium name="The Broad Institute Genomics Platform"/>
            <consortium name="The Broad Institute Genome Sequencing Center for Infectious Disease"/>
            <person name="Wu L."/>
            <person name="Ma J."/>
        </authorList>
    </citation>
    <scope>NUCLEOTIDE SEQUENCE [LARGE SCALE GENOMIC DNA]</scope>
    <source>
        <strain evidence="6">CGMCC 4.7323</strain>
    </source>
</reference>
<sequence length="215" mass="23455">MHTTEVQTTEPQIPVVVRAPDPISLAGVTSQLNQHRGVRLTESGGGRPAAVTVVVAAATDESLIPELRRLVRIDRARVVLIADRIREAELLAVIECGVGAILWRRQATPHRLYQAVQAAYRGEGDLPADLLARLLHQVGQLQRTADDRPGTPAGLAPREIDVIRLVAEGLDTAEIAAKLSYSERTVKNVLHGMTTRLHLRNRAHAVAYALREGHI</sequence>
<dbReference type="PANTHER" id="PTHR43214">
    <property type="entry name" value="TWO-COMPONENT RESPONSE REGULATOR"/>
    <property type="match status" value="1"/>
</dbReference>
<dbReference type="GeneID" id="301546574"/>
<evidence type="ECO:0000256" key="1">
    <source>
        <dbReference type="ARBA" id="ARBA00023015"/>
    </source>
</evidence>
<dbReference type="EMBL" id="BMND01000002">
    <property type="protein sequence ID" value="GGN34617.1"/>
    <property type="molecule type" value="Genomic_DNA"/>
</dbReference>
<keyword evidence="6" id="KW-1185">Reference proteome</keyword>
<evidence type="ECO:0000256" key="3">
    <source>
        <dbReference type="ARBA" id="ARBA00023163"/>
    </source>
</evidence>
<evidence type="ECO:0000313" key="6">
    <source>
        <dbReference type="Proteomes" id="UP000600080"/>
    </source>
</evidence>
<dbReference type="InterPro" id="IPR045450">
    <property type="entry name" value="VMAP_C"/>
</dbReference>
<feature type="domain" description="HTH luxR-type" evidence="4">
    <location>
        <begin position="148"/>
        <end position="213"/>
    </location>
</feature>
<keyword evidence="3" id="KW-0804">Transcription</keyword>
<keyword evidence="1" id="KW-0805">Transcription regulation</keyword>
<dbReference type="SMART" id="SM00421">
    <property type="entry name" value="HTH_LUXR"/>
    <property type="match status" value="1"/>
</dbReference>
<evidence type="ECO:0000256" key="2">
    <source>
        <dbReference type="ARBA" id="ARBA00023125"/>
    </source>
</evidence>
<comment type="caution">
    <text evidence="5">The sequence shown here is derived from an EMBL/GenBank/DDBJ whole genome shotgun (WGS) entry which is preliminary data.</text>
</comment>
<dbReference type="CDD" id="cd06170">
    <property type="entry name" value="LuxR_C_like"/>
    <property type="match status" value="1"/>
</dbReference>
<gene>
    <name evidence="5" type="ORF">GCM10012285_06850</name>
</gene>
<dbReference type="InterPro" id="IPR039420">
    <property type="entry name" value="WalR-like"/>
</dbReference>
<organism evidence="5 6">
    <name type="scientific">Streptomyces kronopolitis</name>
    <dbReference type="NCBI Taxonomy" id="1612435"/>
    <lineage>
        <taxon>Bacteria</taxon>
        <taxon>Bacillati</taxon>
        <taxon>Actinomycetota</taxon>
        <taxon>Actinomycetes</taxon>
        <taxon>Kitasatosporales</taxon>
        <taxon>Streptomycetaceae</taxon>
        <taxon>Streptomyces</taxon>
    </lineage>
</organism>
<dbReference type="Proteomes" id="UP000600080">
    <property type="component" value="Unassembled WGS sequence"/>
</dbReference>
<protein>
    <submittedName>
        <fullName evidence="5">Helix-turn-helix transcriptional regulator</fullName>
    </submittedName>
</protein>
<dbReference type="Gene3D" id="3.40.50.2300">
    <property type="match status" value="1"/>
</dbReference>
<accession>A0ABQ2J1N2</accession>
<dbReference type="Pfam" id="PF20028">
    <property type="entry name" value="VMAP-C"/>
    <property type="match status" value="1"/>
</dbReference>
<evidence type="ECO:0000313" key="5">
    <source>
        <dbReference type="EMBL" id="GGN34617.1"/>
    </source>
</evidence>
<dbReference type="SUPFAM" id="SSF46894">
    <property type="entry name" value="C-terminal effector domain of the bipartite response regulators"/>
    <property type="match status" value="1"/>
</dbReference>
<dbReference type="InterPro" id="IPR016032">
    <property type="entry name" value="Sig_transdc_resp-reg_C-effctor"/>
</dbReference>
<dbReference type="PROSITE" id="PS50043">
    <property type="entry name" value="HTH_LUXR_2"/>
    <property type="match status" value="1"/>
</dbReference>
<dbReference type="RefSeq" id="WP_189095992.1">
    <property type="nucleotide sequence ID" value="NZ_BMND01000002.1"/>
</dbReference>
<keyword evidence="2" id="KW-0238">DNA-binding</keyword>
<dbReference type="PRINTS" id="PR00038">
    <property type="entry name" value="HTHLUXR"/>
</dbReference>
<proteinExistence type="predicted"/>
<evidence type="ECO:0000259" key="4">
    <source>
        <dbReference type="PROSITE" id="PS50043"/>
    </source>
</evidence>
<dbReference type="Pfam" id="PF00196">
    <property type="entry name" value="GerE"/>
    <property type="match status" value="1"/>
</dbReference>
<dbReference type="InterPro" id="IPR000792">
    <property type="entry name" value="Tscrpt_reg_LuxR_C"/>
</dbReference>